<comment type="caution">
    <text evidence="1">The sequence shown here is derived from an EMBL/GenBank/DDBJ whole genome shotgun (WGS) entry which is preliminary data.</text>
</comment>
<evidence type="ECO:0000313" key="2">
    <source>
        <dbReference type="Proteomes" id="UP000789366"/>
    </source>
</evidence>
<organism evidence="1 2">
    <name type="scientific">Cetraspora pellucida</name>
    <dbReference type="NCBI Taxonomy" id="1433469"/>
    <lineage>
        <taxon>Eukaryota</taxon>
        <taxon>Fungi</taxon>
        <taxon>Fungi incertae sedis</taxon>
        <taxon>Mucoromycota</taxon>
        <taxon>Glomeromycotina</taxon>
        <taxon>Glomeromycetes</taxon>
        <taxon>Diversisporales</taxon>
        <taxon>Gigasporaceae</taxon>
        <taxon>Cetraspora</taxon>
    </lineage>
</organism>
<feature type="non-terminal residue" evidence="1">
    <location>
        <position position="84"/>
    </location>
</feature>
<reference evidence="1" key="1">
    <citation type="submission" date="2021-06" db="EMBL/GenBank/DDBJ databases">
        <authorList>
            <person name="Kallberg Y."/>
            <person name="Tangrot J."/>
            <person name="Rosling A."/>
        </authorList>
    </citation>
    <scope>NUCLEOTIDE SEQUENCE</scope>
    <source>
        <strain evidence="1">28 12/20/2015</strain>
    </source>
</reference>
<name>A0ACA9QFS6_9GLOM</name>
<proteinExistence type="predicted"/>
<keyword evidence="2" id="KW-1185">Reference proteome</keyword>
<feature type="non-terminal residue" evidence="1">
    <location>
        <position position="1"/>
    </location>
</feature>
<gene>
    <name evidence="1" type="ORF">SPELUC_LOCUS14488</name>
</gene>
<protein>
    <submittedName>
        <fullName evidence="1">16635_t:CDS:1</fullName>
    </submittedName>
</protein>
<dbReference type="Proteomes" id="UP000789366">
    <property type="component" value="Unassembled WGS sequence"/>
</dbReference>
<accession>A0ACA9QFS6</accession>
<dbReference type="EMBL" id="CAJVPW010042896">
    <property type="protein sequence ID" value="CAG8751148.1"/>
    <property type="molecule type" value="Genomic_DNA"/>
</dbReference>
<sequence length="84" mass="9889">LVENVNCSQRRREHEQKNKQIQKKYILELAETRLNNIDAGSLLASNIEALTKVLYRLQCQESANLELDPTRFENMIEQYDPQLQ</sequence>
<evidence type="ECO:0000313" key="1">
    <source>
        <dbReference type="EMBL" id="CAG8751148.1"/>
    </source>
</evidence>